<proteinExistence type="inferred from homology"/>
<dbReference type="GO" id="GO:0070006">
    <property type="term" value="F:metalloaminopeptidase activity"/>
    <property type="evidence" value="ECO:0007669"/>
    <property type="project" value="UniProtKB-UniRule"/>
</dbReference>
<dbReference type="InterPro" id="IPR002467">
    <property type="entry name" value="Pept_M24A_MAP1"/>
</dbReference>
<comment type="caution">
    <text evidence="9">The sequence shown here is derived from an EMBL/GenBank/DDBJ whole genome shotgun (WGS) entry which is preliminary data.</text>
</comment>
<dbReference type="GO" id="GO:0005829">
    <property type="term" value="C:cytosol"/>
    <property type="evidence" value="ECO:0007669"/>
    <property type="project" value="TreeGrafter"/>
</dbReference>
<feature type="binding site" evidence="6">
    <location>
        <position position="94"/>
    </location>
    <ligand>
        <name>a divalent metal cation</name>
        <dbReference type="ChEBI" id="CHEBI:60240"/>
        <label>1</label>
    </ligand>
</feature>
<dbReference type="PROSITE" id="PS00680">
    <property type="entry name" value="MAP_1"/>
    <property type="match status" value="1"/>
</dbReference>
<feature type="binding site" evidence="6">
    <location>
        <position position="77"/>
    </location>
    <ligand>
        <name>substrate</name>
    </ligand>
</feature>
<feature type="binding site" evidence="6">
    <location>
        <position position="168"/>
    </location>
    <ligand>
        <name>a divalent metal cation</name>
        <dbReference type="ChEBI" id="CHEBI:60240"/>
        <label>2</label>
        <note>catalytic</note>
    </ligand>
</feature>
<dbReference type="AlphaFoldDB" id="A0A4Y7RHU1"/>
<accession>A0A4Y7RHU1</accession>
<comment type="subunit">
    <text evidence="6">Monomer.</text>
</comment>
<dbReference type="InterPro" id="IPR001714">
    <property type="entry name" value="Pept_M24_MAP"/>
</dbReference>
<feature type="domain" description="Peptidase M24" evidence="8">
    <location>
        <begin position="12"/>
        <end position="239"/>
    </location>
</feature>
<dbReference type="CDD" id="cd01086">
    <property type="entry name" value="MetAP1"/>
    <property type="match status" value="1"/>
</dbReference>
<gene>
    <name evidence="9" type="primary">map_1</name>
    <name evidence="6" type="synonym">map</name>
    <name evidence="9" type="ORF">Psch_01817</name>
</gene>
<dbReference type="InterPro" id="IPR036005">
    <property type="entry name" value="Creatinase/aminopeptidase-like"/>
</dbReference>
<dbReference type="PANTHER" id="PTHR43330">
    <property type="entry name" value="METHIONINE AMINOPEPTIDASE"/>
    <property type="match status" value="1"/>
</dbReference>
<comment type="catalytic activity">
    <reaction evidence="6 7">
        <text>Release of N-terminal amino acids, preferentially methionine, from peptides and arylamides.</text>
        <dbReference type="EC" id="3.4.11.18"/>
    </reaction>
</comment>
<feature type="binding site" evidence="6">
    <location>
        <position position="232"/>
    </location>
    <ligand>
        <name>a divalent metal cation</name>
        <dbReference type="ChEBI" id="CHEBI:60240"/>
        <label>2</label>
        <note>catalytic</note>
    </ligand>
</feature>
<feature type="binding site" evidence="6">
    <location>
        <position position="232"/>
    </location>
    <ligand>
        <name>a divalent metal cation</name>
        <dbReference type="ChEBI" id="CHEBI:60240"/>
        <label>1</label>
    </ligand>
</feature>
<evidence type="ECO:0000256" key="7">
    <source>
        <dbReference type="RuleBase" id="RU003653"/>
    </source>
</evidence>
<feature type="binding site" evidence="6">
    <location>
        <position position="201"/>
    </location>
    <ligand>
        <name>a divalent metal cation</name>
        <dbReference type="ChEBI" id="CHEBI:60240"/>
        <label>2</label>
        <note>catalytic</note>
    </ligand>
</feature>
<keyword evidence="4 6" id="KW-0479">Metal-binding</keyword>
<dbReference type="NCBIfam" id="TIGR00500">
    <property type="entry name" value="met_pdase_I"/>
    <property type="match status" value="1"/>
</dbReference>
<dbReference type="PANTHER" id="PTHR43330:SF27">
    <property type="entry name" value="METHIONINE AMINOPEPTIDASE"/>
    <property type="match status" value="1"/>
</dbReference>
<evidence type="ECO:0000313" key="10">
    <source>
        <dbReference type="Proteomes" id="UP000298324"/>
    </source>
</evidence>
<sequence length="248" mass="27185">MITCKSERELNYMRDAGRVVALTHAELKKAVKVGVPTRELDRLAEEFIIKSGAKPAFKGLYGFPGAICASVNEEVVHGFPSLRKLENGDIISIDIGTEINGYFSDSAVTLPVGDVSREALDLMKVTEECLYKGIDQARDGNRLSDISNAVQTWAEKHGYGVVRDYVGHGIGAKPHEDPQVPNFGRPGRGPRLKAGMTLAIEPMINMGTHEVKTLSNDWTVVTLDKRLSAHFEHTVAITDDEPEILSKT</sequence>
<comment type="similarity">
    <text evidence="6">Belongs to the peptidase M24A family. Methionine aminopeptidase type 1 subfamily.</text>
</comment>
<dbReference type="PRINTS" id="PR00599">
    <property type="entry name" value="MAPEPTIDASE"/>
</dbReference>
<dbReference type="EMBL" id="QFGA01000001">
    <property type="protein sequence ID" value="TEB08262.1"/>
    <property type="molecule type" value="Genomic_DNA"/>
</dbReference>
<evidence type="ECO:0000256" key="2">
    <source>
        <dbReference type="ARBA" id="ARBA00022438"/>
    </source>
</evidence>
<evidence type="ECO:0000259" key="8">
    <source>
        <dbReference type="Pfam" id="PF00557"/>
    </source>
</evidence>
<dbReference type="GO" id="GO:0046872">
    <property type="term" value="F:metal ion binding"/>
    <property type="evidence" value="ECO:0007669"/>
    <property type="project" value="UniProtKB-UniRule"/>
</dbReference>
<comment type="cofactor">
    <cofactor evidence="6">
        <name>Co(2+)</name>
        <dbReference type="ChEBI" id="CHEBI:48828"/>
    </cofactor>
    <cofactor evidence="6">
        <name>Zn(2+)</name>
        <dbReference type="ChEBI" id="CHEBI:29105"/>
    </cofactor>
    <cofactor evidence="6">
        <name>Mn(2+)</name>
        <dbReference type="ChEBI" id="CHEBI:29035"/>
    </cofactor>
    <cofactor evidence="6">
        <name>Fe(2+)</name>
        <dbReference type="ChEBI" id="CHEBI:29033"/>
    </cofactor>
    <text evidence="6">Binds 2 divalent metal cations per subunit. Has a high-affinity and a low affinity metal-binding site. The true nature of the physiological cofactor is under debate. The enzyme is active with cobalt, zinc, manganese or divalent iron ions. Most likely, methionine aminopeptidases function as mononuclear Fe(2+)-metalloproteases under physiological conditions, and the catalytically relevant metal-binding site has been assigned to the histidine-containing high-affinity site.</text>
</comment>
<reference evidence="9 10" key="1">
    <citation type="journal article" date="2018" name="Environ. Microbiol.">
        <title>Novel energy conservation strategies and behaviour of Pelotomaculum schinkii driving syntrophic propionate catabolism.</title>
        <authorList>
            <person name="Hidalgo-Ahumada C.A.P."/>
            <person name="Nobu M.K."/>
            <person name="Narihiro T."/>
            <person name="Tamaki H."/>
            <person name="Liu W.T."/>
            <person name="Kamagata Y."/>
            <person name="Stams A.J.M."/>
            <person name="Imachi H."/>
            <person name="Sousa D.Z."/>
        </authorList>
    </citation>
    <scope>NUCLEOTIDE SEQUENCE [LARGE SCALE GENOMIC DNA]</scope>
    <source>
        <strain evidence="9 10">HH</strain>
    </source>
</reference>
<dbReference type="EC" id="3.4.11.18" evidence="6 7"/>
<evidence type="ECO:0000256" key="1">
    <source>
        <dbReference type="ARBA" id="ARBA00002521"/>
    </source>
</evidence>
<name>A0A4Y7RHU1_9FIRM</name>
<evidence type="ECO:0000256" key="6">
    <source>
        <dbReference type="HAMAP-Rule" id="MF_01974"/>
    </source>
</evidence>
<dbReference type="Gene3D" id="3.90.230.10">
    <property type="entry name" value="Creatinase/methionine aminopeptidase superfamily"/>
    <property type="match status" value="1"/>
</dbReference>
<evidence type="ECO:0000313" key="9">
    <source>
        <dbReference type="EMBL" id="TEB08262.1"/>
    </source>
</evidence>
<feature type="binding site" evidence="6">
    <location>
        <position position="105"/>
    </location>
    <ligand>
        <name>a divalent metal cation</name>
        <dbReference type="ChEBI" id="CHEBI:60240"/>
        <label>2</label>
        <note>catalytic</note>
    </ligand>
</feature>
<keyword evidence="5 6" id="KW-0378">Hydrolase</keyword>
<comment type="function">
    <text evidence="1 6">Removes the N-terminal methionine from nascent proteins. The N-terminal methionine is often cleaved when the second residue in the primary sequence is small and uncharged (Met-Ala-, Cys, Gly, Pro, Ser, Thr, or Val). Requires deformylation of the N(alpha)-formylated initiator methionine before it can be hydrolyzed.</text>
</comment>
<dbReference type="SUPFAM" id="SSF55920">
    <property type="entry name" value="Creatinase/aminopeptidase"/>
    <property type="match status" value="1"/>
</dbReference>
<dbReference type="InterPro" id="IPR000994">
    <property type="entry name" value="Pept_M24"/>
</dbReference>
<protein>
    <recommendedName>
        <fullName evidence="6 7">Methionine aminopeptidase</fullName>
        <shortName evidence="6">MAP</shortName>
        <shortName evidence="6">MetAP</shortName>
        <ecNumber evidence="6 7">3.4.11.18</ecNumber>
    </recommendedName>
    <alternativeName>
        <fullName evidence="6">Peptidase M</fullName>
    </alternativeName>
</protein>
<dbReference type="GO" id="GO:0006508">
    <property type="term" value="P:proteolysis"/>
    <property type="evidence" value="ECO:0007669"/>
    <property type="project" value="UniProtKB-KW"/>
</dbReference>
<feature type="binding site" evidence="6">
    <location>
        <position position="105"/>
    </location>
    <ligand>
        <name>a divalent metal cation</name>
        <dbReference type="ChEBI" id="CHEBI:60240"/>
        <label>1</label>
    </ligand>
</feature>
<keyword evidence="10" id="KW-1185">Reference proteome</keyword>
<dbReference type="GO" id="GO:0004239">
    <property type="term" value="F:initiator methionyl aminopeptidase activity"/>
    <property type="evidence" value="ECO:0007669"/>
    <property type="project" value="UniProtKB-UniRule"/>
</dbReference>
<dbReference type="RefSeq" id="WP_190239932.1">
    <property type="nucleotide sequence ID" value="NZ_QFGA01000001.1"/>
</dbReference>
<dbReference type="HAMAP" id="MF_01974">
    <property type="entry name" value="MetAP_1"/>
    <property type="match status" value="1"/>
</dbReference>
<evidence type="ECO:0000256" key="4">
    <source>
        <dbReference type="ARBA" id="ARBA00022723"/>
    </source>
</evidence>
<keyword evidence="2 6" id="KW-0031">Aminopeptidase</keyword>
<feature type="binding site" evidence="6">
    <location>
        <position position="175"/>
    </location>
    <ligand>
        <name>substrate</name>
    </ligand>
</feature>
<dbReference type="Pfam" id="PF00557">
    <property type="entry name" value="Peptidase_M24"/>
    <property type="match status" value="1"/>
</dbReference>
<evidence type="ECO:0000256" key="3">
    <source>
        <dbReference type="ARBA" id="ARBA00022670"/>
    </source>
</evidence>
<keyword evidence="3 6" id="KW-0645">Protease</keyword>
<organism evidence="9 10">
    <name type="scientific">Pelotomaculum schinkii</name>
    <dbReference type="NCBI Taxonomy" id="78350"/>
    <lineage>
        <taxon>Bacteria</taxon>
        <taxon>Bacillati</taxon>
        <taxon>Bacillota</taxon>
        <taxon>Clostridia</taxon>
        <taxon>Eubacteriales</taxon>
        <taxon>Desulfotomaculaceae</taxon>
        <taxon>Pelotomaculum</taxon>
    </lineage>
</organism>
<dbReference type="Proteomes" id="UP000298324">
    <property type="component" value="Unassembled WGS sequence"/>
</dbReference>
<evidence type="ECO:0000256" key="5">
    <source>
        <dbReference type="ARBA" id="ARBA00022801"/>
    </source>
</evidence>